<name>A0AAW0KPG4_QUESU</name>
<proteinExistence type="predicted"/>
<evidence type="ECO:0000256" key="1">
    <source>
        <dbReference type="ARBA" id="ARBA00022729"/>
    </source>
</evidence>
<evidence type="ECO:0000259" key="3">
    <source>
        <dbReference type="Pfam" id="PF00954"/>
    </source>
</evidence>
<keyword evidence="6" id="KW-1185">Reference proteome</keyword>
<organism evidence="5 6">
    <name type="scientific">Quercus suber</name>
    <name type="common">Cork oak</name>
    <dbReference type="NCBI Taxonomy" id="58331"/>
    <lineage>
        <taxon>Eukaryota</taxon>
        <taxon>Viridiplantae</taxon>
        <taxon>Streptophyta</taxon>
        <taxon>Embryophyta</taxon>
        <taxon>Tracheophyta</taxon>
        <taxon>Spermatophyta</taxon>
        <taxon>Magnoliopsida</taxon>
        <taxon>eudicotyledons</taxon>
        <taxon>Gunneridae</taxon>
        <taxon>Pentapetalae</taxon>
        <taxon>rosids</taxon>
        <taxon>fabids</taxon>
        <taxon>Fagales</taxon>
        <taxon>Fagaceae</taxon>
        <taxon>Quercus</taxon>
    </lineage>
</organism>
<dbReference type="Proteomes" id="UP000237347">
    <property type="component" value="Unassembled WGS sequence"/>
</dbReference>
<dbReference type="GO" id="GO:0016301">
    <property type="term" value="F:kinase activity"/>
    <property type="evidence" value="ECO:0007669"/>
    <property type="project" value="UniProtKB-KW"/>
</dbReference>
<evidence type="ECO:0000313" key="6">
    <source>
        <dbReference type="Proteomes" id="UP000237347"/>
    </source>
</evidence>
<feature type="domain" description="S-locus glycoprotein" evidence="3">
    <location>
        <begin position="23"/>
        <end position="101"/>
    </location>
</feature>
<reference evidence="5 6" key="1">
    <citation type="journal article" date="2018" name="Sci. Data">
        <title>The draft genome sequence of cork oak.</title>
        <authorList>
            <person name="Ramos A.M."/>
            <person name="Usie A."/>
            <person name="Barbosa P."/>
            <person name="Barros P.M."/>
            <person name="Capote T."/>
            <person name="Chaves I."/>
            <person name="Simoes F."/>
            <person name="Abreu I."/>
            <person name="Carrasquinho I."/>
            <person name="Faro C."/>
            <person name="Guimaraes J.B."/>
            <person name="Mendonca D."/>
            <person name="Nobrega F."/>
            <person name="Rodrigues L."/>
            <person name="Saibo N.J.M."/>
            <person name="Varela M.C."/>
            <person name="Egas C."/>
            <person name="Matos J."/>
            <person name="Miguel C.M."/>
            <person name="Oliveira M.M."/>
            <person name="Ricardo C.P."/>
            <person name="Goncalves S."/>
        </authorList>
    </citation>
    <scope>NUCLEOTIDE SEQUENCE [LARGE SCALE GENOMIC DNA]</scope>
    <source>
        <strain evidence="6">cv. HL8</strain>
    </source>
</reference>
<keyword evidence="1" id="KW-0732">Signal</keyword>
<accession>A0AAW0KPG4</accession>
<dbReference type="InterPro" id="IPR000858">
    <property type="entry name" value="S_locus_glycoprot_dom"/>
</dbReference>
<feature type="non-terminal residue" evidence="5">
    <location>
        <position position="1"/>
    </location>
</feature>
<dbReference type="AlphaFoldDB" id="A0AAW0KPG4"/>
<evidence type="ECO:0000256" key="2">
    <source>
        <dbReference type="ARBA" id="ARBA00023157"/>
    </source>
</evidence>
<gene>
    <name evidence="5" type="ORF">CFP56_015812</name>
</gene>
<keyword evidence="2" id="KW-1015">Disulfide bond</keyword>
<dbReference type="Pfam" id="PF00954">
    <property type="entry name" value="S_locus_glycop"/>
    <property type="match status" value="1"/>
</dbReference>
<dbReference type="CDD" id="cd01098">
    <property type="entry name" value="PAN_AP_plant"/>
    <property type="match status" value="1"/>
</dbReference>
<protein>
    <submittedName>
        <fullName evidence="5">G-type lectin s-receptor-like serine/threonine-protein kinase</fullName>
    </submittedName>
</protein>
<evidence type="ECO:0000313" key="5">
    <source>
        <dbReference type="EMBL" id="KAK7841104.1"/>
    </source>
</evidence>
<dbReference type="EMBL" id="PKMF04000248">
    <property type="protein sequence ID" value="KAK7841104.1"/>
    <property type="molecule type" value="Genomic_DNA"/>
</dbReference>
<sequence length="274" mass="30446">LTIRNGSNVYWTSSIYAFGVLSDSNWNGYGISWPINYTTGISKMVVDVYGQLKLQSWSEDDQRWHSLQSSRCGDYALCGAFSICSETAEVRCGCSTGFRPVSADSWSKGNSSNTGCVRETVLQCTKNIDVQKDGFFRMSIVDWPDNPQHRETANPTDCQSACLNNCSCIPIWHGALLNLKQHSADDTNGIDFYLKLATSDLVKLGKKFEDLLAHASFVSDYDIKAYKAWELWTSERGSDLVDPLLDDVSSMHVALRYVNIALLCVQESAAVASR</sequence>
<dbReference type="InterPro" id="IPR003609">
    <property type="entry name" value="Pan_app"/>
</dbReference>
<evidence type="ECO:0000259" key="4">
    <source>
        <dbReference type="Pfam" id="PF08276"/>
    </source>
</evidence>
<feature type="domain" description="Apple" evidence="4">
    <location>
        <begin position="130"/>
        <end position="168"/>
    </location>
</feature>
<dbReference type="Pfam" id="PF08276">
    <property type="entry name" value="PAN_2"/>
    <property type="match status" value="1"/>
</dbReference>
<dbReference type="PANTHER" id="PTHR32444">
    <property type="entry name" value="BULB-TYPE LECTIN DOMAIN-CONTAINING PROTEIN"/>
    <property type="match status" value="1"/>
</dbReference>
<dbReference type="GO" id="GO:0048544">
    <property type="term" value="P:recognition of pollen"/>
    <property type="evidence" value="ECO:0007669"/>
    <property type="project" value="InterPro"/>
</dbReference>
<comment type="caution">
    <text evidence="5">The sequence shown here is derived from an EMBL/GenBank/DDBJ whole genome shotgun (WGS) entry which is preliminary data.</text>
</comment>
<dbReference type="PANTHER" id="PTHR32444:SF238">
    <property type="entry name" value="APPLE DOMAIN-CONTAINING PROTEIN"/>
    <property type="match status" value="1"/>
</dbReference>